<feature type="transmembrane region" description="Helical" evidence="7">
    <location>
        <begin position="176"/>
        <end position="204"/>
    </location>
</feature>
<sequence length="1486" mass="161125">MKGEDPQHIMGDLQRIDGMKLNVPNTLILAAGPPGPAESTLFTLPSYSDTADDHQECRSLSHLGILMPLYLLPLLFLGAKAHDAQYGGCIYCLLLPLLLWAFNSLPKPGAALVHMVTVPLMGLLEPEQIAHQYLSVQALTLALMLSLVVVIDRWSDLALHLALSVSKRFGLRRGRLFVALCLCCFVCASLFSGVVVSAALLYMLHRVLFAIFKQDMDRPQEVVVPPTSGVRGGSVLGSLQETSSMRSAVATGDQVLFERLTQVVSSMQKPVGTLQTSATAPLNVETDLDVPGKSASSAAERPTADGSGAIRHADATAEQADTPFTEPGTGASTNEAPQTLVRVEVTDEGGAFDPITPFAARKKNESLECQRPPEMHHHLSVNSGLRTGDKPRMSQSMAGGTLDKRQDPGRQGRGLSLLFRRASSMRPWMSKESEVSTPITQSKKRSRFMGSIGAIAGFFTRKRFSETQPKHPDEQAVHAHDQPASILQAGTKRHVAENEPKPNADRLAATNVPSAVGRSGTSTEYRAPHAGPLLVTRSEQYPGTSKTAVVQSRRALSDIVPTATITDISRATEARGPLIAATKLGGPNLPAYTPAAVPATVRGKHAPSVSPECSSVLPKKRAGQESVARGCMPITPNEVQNSGPVTTKADVEASGGRKGDNTADDKSGGKPVHEETRERSCEANEDVDTAADAVVTKGKLKAKIKASRGTEPEGKKAHSKSPSDKDTTATSKKRKRSGKKSRDSTSGSRRQSPRSKSRTSIRENTQDSRDMPEKEEQMQSKRSDPASPTKEGQQPITKPSNAAPSEIKEKPDSGSQSASAPTTETEQLSVVASGKSRCGRSTEGLEPVQQPVQSDSTKVSPSSSDESGRDSVQQKTIRSIDSSDPQNSSHMYKSPVKHRQNIGTPAVKSRVKKTKQSTVVDITCPDRKEISTKKGEPLEEQSRSRLHAAETEKQPQSCEMPKALETTAVRESEKVLEASKSNEPEKAASSASTSRDRGSKSVTSRTPPVQEVQHAPTMNSVSVRNARRASWTGLQTPRRKQSVVSFGAGIREAAVAFNTKPVPQEVPKALAHLEEMAPKYLPRRNLATILKASRSTTLPRAEPSVDFGDAHFAMISDRADVHNAFLLGPSLMTMLGNICNFHTGGNRSSLKTVSEAFEATAEESVSTSAWAMVTLPGAILTFILCTTILWLIYLRPYDQEPLSPENLAVMKAARERSAARGRQRGVQCAYATYLVIFSLSYTPALIWDMEPRSTKMLNQLAQQPSLLMWQLRGNTVAKRRKYFYLVWVYQSDRVCRMAIVVALASAMLVTSVLTSCLRAAFDFLRHVWQMLPWGVILMLGATQVASKLLQAHGLLIESFKLIPASFWEERTALELQAMMAFAASVMAETTDKQVLVEIMTPMVVHIADMKRTYAEYYAIPLIVGASSNCIMPASVPFAILHGLTKVTFFKLLLLGLFAKIVIISTVITTVNMVDRFGYFGSQAHAD</sequence>
<reference evidence="9" key="1">
    <citation type="journal article" date="2020" name="Cell">
        <title>Large-Scale Comparative Analyses of Tick Genomes Elucidate Their Genetic Diversity and Vector Capacities.</title>
        <authorList>
            <consortium name="Tick Genome and Microbiome Consortium (TIGMIC)"/>
            <person name="Jia N."/>
            <person name="Wang J."/>
            <person name="Shi W."/>
            <person name="Du L."/>
            <person name="Sun Y."/>
            <person name="Zhan W."/>
            <person name="Jiang J.F."/>
            <person name="Wang Q."/>
            <person name="Zhang B."/>
            <person name="Ji P."/>
            <person name="Bell-Sakyi L."/>
            <person name="Cui X.M."/>
            <person name="Yuan T.T."/>
            <person name="Jiang B.G."/>
            <person name="Yang W.F."/>
            <person name="Lam T.T."/>
            <person name="Chang Q.C."/>
            <person name="Ding S.J."/>
            <person name="Wang X.J."/>
            <person name="Zhu J.G."/>
            <person name="Ruan X.D."/>
            <person name="Zhao L."/>
            <person name="Wei J.T."/>
            <person name="Ye R.Z."/>
            <person name="Que T.C."/>
            <person name="Du C.H."/>
            <person name="Zhou Y.H."/>
            <person name="Cheng J.X."/>
            <person name="Dai P.F."/>
            <person name="Guo W.B."/>
            <person name="Han X.H."/>
            <person name="Huang E.J."/>
            <person name="Li L.F."/>
            <person name="Wei W."/>
            <person name="Gao Y.C."/>
            <person name="Liu J.Z."/>
            <person name="Shao H.Z."/>
            <person name="Wang X."/>
            <person name="Wang C.C."/>
            <person name="Yang T.C."/>
            <person name="Huo Q.B."/>
            <person name="Li W."/>
            <person name="Chen H.Y."/>
            <person name="Chen S.E."/>
            <person name="Zhou L.G."/>
            <person name="Ni X.B."/>
            <person name="Tian J.H."/>
            <person name="Sheng Y."/>
            <person name="Liu T."/>
            <person name="Pan Y.S."/>
            <person name="Xia L.Y."/>
            <person name="Li J."/>
            <person name="Zhao F."/>
            <person name="Cao W.C."/>
        </authorList>
    </citation>
    <scope>NUCLEOTIDE SEQUENCE</scope>
    <source>
        <strain evidence="9">Rsan-2018</strain>
    </source>
</reference>
<proteinExistence type="predicted"/>
<evidence type="ECO:0000256" key="1">
    <source>
        <dbReference type="ARBA" id="ARBA00004141"/>
    </source>
</evidence>
<feature type="transmembrane region" description="Helical" evidence="7">
    <location>
        <begin position="60"/>
        <end position="78"/>
    </location>
</feature>
<feature type="compositionally biased region" description="Low complexity" evidence="6">
    <location>
        <begin position="854"/>
        <end position="865"/>
    </location>
</feature>
<feature type="compositionally biased region" description="Basic and acidic residues" evidence="6">
    <location>
        <begin position="649"/>
        <end position="682"/>
    </location>
</feature>
<dbReference type="PANTHER" id="PTHR10283">
    <property type="entry name" value="SOLUTE CARRIER FAMILY 13 MEMBER"/>
    <property type="match status" value="1"/>
</dbReference>
<keyword evidence="5 7" id="KW-0472">Membrane</keyword>
<dbReference type="Pfam" id="PF03600">
    <property type="entry name" value="CitMHS"/>
    <property type="match status" value="1"/>
</dbReference>
<feature type="compositionally biased region" description="Basic and acidic residues" evidence="6">
    <location>
        <begin position="924"/>
        <end position="953"/>
    </location>
</feature>
<feature type="compositionally biased region" description="Basic and acidic residues" evidence="6">
    <location>
        <begin position="760"/>
        <end position="784"/>
    </location>
</feature>
<feature type="region of interest" description="Disordered" evidence="6">
    <location>
        <begin position="376"/>
        <end position="413"/>
    </location>
</feature>
<dbReference type="VEuPathDB" id="VectorBase:RSAN_052331"/>
<evidence type="ECO:0000256" key="5">
    <source>
        <dbReference type="ARBA" id="ARBA00023136"/>
    </source>
</evidence>
<dbReference type="GO" id="GO:0005886">
    <property type="term" value="C:plasma membrane"/>
    <property type="evidence" value="ECO:0007669"/>
    <property type="project" value="TreeGrafter"/>
</dbReference>
<evidence type="ECO:0000256" key="3">
    <source>
        <dbReference type="ARBA" id="ARBA00022692"/>
    </source>
</evidence>
<evidence type="ECO:0000313" key="10">
    <source>
        <dbReference type="Proteomes" id="UP000821837"/>
    </source>
</evidence>
<feature type="transmembrane region" description="Helical" evidence="7">
    <location>
        <begin position="1416"/>
        <end position="1439"/>
    </location>
</feature>
<feature type="domain" description="Citrate transporter-like" evidence="8">
    <location>
        <begin position="98"/>
        <end position="222"/>
    </location>
</feature>
<feature type="compositionally biased region" description="Basic and acidic residues" evidence="6">
    <location>
        <begin position="968"/>
        <end position="986"/>
    </location>
</feature>
<gene>
    <name evidence="9" type="ORF">HPB52_005759</name>
</gene>
<feature type="region of interest" description="Disordered" evidence="6">
    <location>
        <begin position="633"/>
        <end position="1038"/>
    </location>
</feature>
<feature type="transmembrane region" description="Helical" evidence="7">
    <location>
        <begin position="84"/>
        <end position="102"/>
    </location>
</feature>
<comment type="subcellular location">
    <subcellularLocation>
        <location evidence="1">Membrane</location>
        <topology evidence="1">Multi-pass membrane protein</topology>
    </subcellularLocation>
</comment>
<reference evidence="9" key="2">
    <citation type="submission" date="2021-09" db="EMBL/GenBank/DDBJ databases">
        <authorList>
            <person name="Jia N."/>
            <person name="Wang J."/>
            <person name="Shi W."/>
            <person name="Du L."/>
            <person name="Sun Y."/>
            <person name="Zhan W."/>
            <person name="Jiang J."/>
            <person name="Wang Q."/>
            <person name="Zhang B."/>
            <person name="Ji P."/>
            <person name="Sakyi L.B."/>
            <person name="Cui X."/>
            <person name="Yuan T."/>
            <person name="Jiang B."/>
            <person name="Yang W."/>
            <person name="Lam T.T.-Y."/>
            <person name="Chang Q."/>
            <person name="Ding S."/>
            <person name="Wang X."/>
            <person name="Zhu J."/>
            <person name="Ruan X."/>
            <person name="Zhao L."/>
            <person name="Wei J."/>
            <person name="Que T."/>
            <person name="Du C."/>
            <person name="Cheng J."/>
            <person name="Dai P."/>
            <person name="Han X."/>
            <person name="Huang E."/>
            <person name="Gao Y."/>
            <person name="Liu J."/>
            <person name="Shao H."/>
            <person name="Ye R."/>
            <person name="Li L."/>
            <person name="Wei W."/>
            <person name="Wang X."/>
            <person name="Wang C."/>
            <person name="Huo Q."/>
            <person name="Li W."/>
            <person name="Guo W."/>
            <person name="Chen H."/>
            <person name="Chen S."/>
            <person name="Zhou L."/>
            <person name="Zhou L."/>
            <person name="Ni X."/>
            <person name="Tian J."/>
            <person name="Zhou Y."/>
            <person name="Sheng Y."/>
            <person name="Liu T."/>
            <person name="Pan Y."/>
            <person name="Xia L."/>
            <person name="Li J."/>
            <person name="Zhao F."/>
            <person name="Cao W."/>
        </authorList>
    </citation>
    <scope>NUCLEOTIDE SEQUENCE</scope>
    <source>
        <strain evidence="9">Rsan-2018</strain>
        <tissue evidence="9">Larvae</tissue>
    </source>
</reference>
<accession>A0A9D4PUU1</accession>
<evidence type="ECO:0000256" key="6">
    <source>
        <dbReference type="SAM" id="MobiDB-lite"/>
    </source>
</evidence>
<evidence type="ECO:0000259" key="8">
    <source>
        <dbReference type="Pfam" id="PF03600"/>
    </source>
</evidence>
<evidence type="ECO:0000313" key="9">
    <source>
        <dbReference type="EMBL" id="KAH7956037.1"/>
    </source>
</evidence>
<dbReference type="PANTHER" id="PTHR10283:SF82">
    <property type="entry name" value="SOLUTE CARRIER FAMILY 13 MEMBER 2"/>
    <property type="match status" value="1"/>
</dbReference>
<comment type="caution">
    <text evidence="9">The sequence shown here is derived from an EMBL/GenBank/DDBJ whole genome shotgun (WGS) entry which is preliminary data.</text>
</comment>
<keyword evidence="2" id="KW-0813">Transport</keyword>
<protein>
    <recommendedName>
        <fullName evidence="8">Citrate transporter-like domain-containing protein</fullName>
    </recommendedName>
</protein>
<organism evidence="9 10">
    <name type="scientific">Rhipicephalus sanguineus</name>
    <name type="common">Brown dog tick</name>
    <name type="synonym">Ixodes sanguineus</name>
    <dbReference type="NCBI Taxonomy" id="34632"/>
    <lineage>
        <taxon>Eukaryota</taxon>
        <taxon>Metazoa</taxon>
        <taxon>Ecdysozoa</taxon>
        <taxon>Arthropoda</taxon>
        <taxon>Chelicerata</taxon>
        <taxon>Arachnida</taxon>
        <taxon>Acari</taxon>
        <taxon>Parasitiformes</taxon>
        <taxon>Ixodida</taxon>
        <taxon>Ixodoidea</taxon>
        <taxon>Ixodidae</taxon>
        <taxon>Rhipicephalinae</taxon>
        <taxon>Rhipicephalus</taxon>
        <taxon>Rhipicephalus</taxon>
    </lineage>
</organism>
<feature type="transmembrane region" description="Helical" evidence="7">
    <location>
        <begin position="1228"/>
        <end position="1247"/>
    </location>
</feature>
<feature type="transmembrane region" description="Helical" evidence="7">
    <location>
        <begin position="1169"/>
        <end position="1193"/>
    </location>
</feature>
<name>A0A9D4PUU1_RHISA</name>
<evidence type="ECO:0000256" key="4">
    <source>
        <dbReference type="ARBA" id="ARBA00022989"/>
    </source>
</evidence>
<dbReference type="GO" id="GO:0015141">
    <property type="term" value="F:succinate transmembrane transporter activity"/>
    <property type="evidence" value="ECO:0007669"/>
    <property type="project" value="TreeGrafter"/>
</dbReference>
<feature type="compositionally biased region" description="Basic and acidic residues" evidence="6">
    <location>
        <begin position="708"/>
        <end position="727"/>
    </location>
</feature>
<dbReference type="Proteomes" id="UP000821837">
    <property type="component" value="Unassembled WGS sequence"/>
</dbReference>
<dbReference type="EMBL" id="JABSTV010001250">
    <property type="protein sequence ID" value="KAH7956037.1"/>
    <property type="molecule type" value="Genomic_DNA"/>
</dbReference>
<dbReference type="InterPro" id="IPR004680">
    <property type="entry name" value="Cit_transptr-like_dom"/>
</dbReference>
<feature type="compositionally biased region" description="Polar residues" evidence="6">
    <location>
        <begin position="790"/>
        <end position="803"/>
    </location>
</feature>
<feature type="compositionally biased region" description="Polar residues" evidence="6">
    <location>
        <begin position="873"/>
        <end position="891"/>
    </location>
</feature>
<keyword evidence="3 7" id="KW-0812">Transmembrane</keyword>
<feature type="compositionally biased region" description="Polar residues" evidence="6">
    <location>
        <begin position="813"/>
        <end position="830"/>
    </location>
</feature>
<evidence type="ECO:0000256" key="7">
    <source>
        <dbReference type="SAM" id="Phobius"/>
    </source>
</evidence>
<dbReference type="GO" id="GO:0015137">
    <property type="term" value="F:citrate transmembrane transporter activity"/>
    <property type="evidence" value="ECO:0007669"/>
    <property type="project" value="TreeGrafter"/>
</dbReference>
<feature type="transmembrane region" description="Helical" evidence="7">
    <location>
        <begin position="136"/>
        <end position="155"/>
    </location>
</feature>
<evidence type="ECO:0000256" key="2">
    <source>
        <dbReference type="ARBA" id="ARBA00022448"/>
    </source>
</evidence>
<feature type="transmembrane region" description="Helical" evidence="7">
    <location>
        <begin position="1451"/>
        <end position="1473"/>
    </location>
</feature>
<feature type="region of interest" description="Disordered" evidence="6">
    <location>
        <begin position="278"/>
        <end position="338"/>
    </location>
</feature>
<keyword evidence="10" id="KW-1185">Reference proteome</keyword>
<feature type="transmembrane region" description="Helical" evidence="7">
    <location>
        <begin position="1297"/>
        <end position="1321"/>
    </location>
</feature>
<keyword evidence="4 7" id="KW-1133">Transmembrane helix</keyword>